<evidence type="ECO:0000256" key="9">
    <source>
        <dbReference type="ARBA" id="ARBA00047325"/>
    </source>
</evidence>
<evidence type="ECO:0000256" key="2">
    <source>
        <dbReference type="ARBA" id="ARBA00023002"/>
    </source>
</evidence>
<dbReference type="GO" id="GO:0016404">
    <property type="term" value="F:15-hydroxyprostaglandin dehydrogenase (NAD+) activity"/>
    <property type="evidence" value="ECO:0007669"/>
    <property type="project" value="UniProtKB-EC"/>
</dbReference>
<evidence type="ECO:0000256" key="14">
    <source>
        <dbReference type="ARBA" id="ARBA00048170"/>
    </source>
</evidence>
<dbReference type="PANTHER" id="PTHR44229:SF4">
    <property type="entry name" value="15-HYDROXYPROSTAGLANDIN DEHYDROGENASE [NAD(+)]"/>
    <property type="match status" value="1"/>
</dbReference>
<dbReference type="InterPro" id="IPR002347">
    <property type="entry name" value="SDR_fam"/>
</dbReference>
<comment type="catalytic activity">
    <reaction evidence="11">
        <text>14-hydroxy-(4Z,7Z,10Z,12E,16Z,19Z)-docosahexaenoate + NAD(+) = 14-oxo-(4Z,7Z,10Z,12E,16Z,19Z)-docosahexaenoate + NADH + H(+)</text>
        <dbReference type="Rhea" id="RHEA:48952"/>
        <dbReference type="ChEBI" id="CHEBI:15378"/>
        <dbReference type="ChEBI" id="CHEBI:57540"/>
        <dbReference type="ChEBI" id="CHEBI:57945"/>
        <dbReference type="ChEBI" id="CHEBI:90866"/>
        <dbReference type="ChEBI" id="CHEBI:90867"/>
    </reaction>
    <physiologicalReaction direction="left-to-right" evidence="11">
        <dbReference type="Rhea" id="RHEA:48953"/>
    </physiologicalReaction>
</comment>
<dbReference type="Proteomes" id="UP000014500">
    <property type="component" value="Unassembled WGS sequence"/>
</dbReference>
<evidence type="ECO:0000256" key="16">
    <source>
        <dbReference type="ARBA" id="ARBA00048535"/>
    </source>
</evidence>
<evidence type="ECO:0000313" key="23">
    <source>
        <dbReference type="EnsemblMetazoa" id="SMAR013505-PA"/>
    </source>
</evidence>
<evidence type="ECO:0000256" key="5">
    <source>
        <dbReference type="ARBA" id="ARBA00040276"/>
    </source>
</evidence>
<comment type="catalytic activity">
    <reaction evidence="13">
        <text>(11R)-hydroxy-(5Z,8Z,12E,14Z)-eicosatetraenoate + NAD(+) = 11-oxo-(5Z,8Z,12E,14Z)-eicosatetraenoate + NADH + H(+)</text>
        <dbReference type="Rhea" id="RHEA:48640"/>
        <dbReference type="ChEBI" id="CHEBI:15378"/>
        <dbReference type="ChEBI" id="CHEBI:57540"/>
        <dbReference type="ChEBI" id="CHEBI:57945"/>
        <dbReference type="ChEBI" id="CHEBI:78836"/>
        <dbReference type="ChEBI" id="CHEBI:90697"/>
    </reaction>
    <physiologicalReaction direction="left-to-right" evidence="13">
        <dbReference type="Rhea" id="RHEA:48641"/>
    </physiologicalReaction>
</comment>
<accession>T1JI24</accession>
<dbReference type="GO" id="GO:0047034">
    <property type="term" value="F:15-hydroxyicosatetraenoate dehydrogenase activity"/>
    <property type="evidence" value="ECO:0007669"/>
    <property type="project" value="UniProtKB-EC"/>
</dbReference>
<comment type="catalytic activity">
    <reaction evidence="12">
        <text>15-oxo-(5S,6R)-dihydroxy-(7E,9E,11Z)-eicosatrienoate + NADH + H(+) = (5S,6R,15S)-trihydroxy-(7E,9E,11Z)-eicosatrienoate + NAD(+)</text>
        <dbReference type="Rhea" id="RHEA:41596"/>
        <dbReference type="ChEBI" id="CHEBI:15378"/>
        <dbReference type="ChEBI" id="CHEBI:57540"/>
        <dbReference type="ChEBI" id="CHEBI:57945"/>
        <dbReference type="ChEBI" id="CHEBI:78325"/>
        <dbReference type="ChEBI" id="CHEBI:78329"/>
    </reaction>
    <physiologicalReaction direction="left-to-right" evidence="12">
        <dbReference type="Rhea" id="RHEA:41597"/>
    </physiologicalReaction>
</comment>
<organism evidence="23 24">
    <name type="scientific">Strigamia maritima</name>
    <name type="common">European centipede</name>
    <name type="synonym">Geophilus maritimus</name>
    <dbReference type="NCBI Taxonomy" id="126957"/>
    <lineage>
        <taxon>Eukaryota</taxon>
        <taxon>Metazoa</taxon>
        <taxon>Ecdysozoa</taxon>
        <taxon>Arthropoda</taxon>
        <taxon>Myriapoda</taxon>
        <taxon>Chilopoda</taxon>
        <taxon>Pleurostigmophora</taxon>
        <taxon>Geophilomorpha</taxon>
        <taxon>Linotaeniidae</taxon>
        <taxon>Strigamia</taxon>
    </lineage>
</organism>
<comment type="catalytic activity">
    <reaction evidence="20">
        <text>(15S)-hydroxy-(5Z,8Z,11Z,13E)-eicosatetraenoate + NAD(+) = 15-oxo-(5Z,8Z,11Z,13E)-eicosatetraenoate + NADH + H(+)</text>
        <dbReference type="Rhea" id="RHEA:23260"/>
        <dbReference type="ChEBI" id="CHEBI:15378"/>
        <dbReference type="ChEBI" id="CHEBI:57409"/>
        <dbReference type="ChEBI" id="CHEBI:57410"/>
        <dbReference type="ChEBI" id="CHEBI:57540"/>
        <dbReference type="ChEBI" id="CHEBI:57945"/>
        <dbReference type="EC" id="1.1.1.232"/>
    </reaction>
    <physiologicalReaction direction="left-to-right" evidence="20">
        <dbReference type="Rhea" id="RHEA:23261"/>
    </physiologicalReaction>
</comment>
<evidence type="ECO:0000256" key="6">
    <source>
        <dbReference type="ARBA" id="ARBA00041812"/>
    </source>
</evidence>
<dbReference type="PRINTS" id="PR00081">
    <property type="entry name" value="GDHRDH"/>
</dbReference>
<comment type="function">
    <text evidence="8">Catalyzes the NAD-dependent dehydrogenation (oxidation) of a broad array of hydroxylated polyunsaturated fatty acids (mainly eicosanoids and docosanoids, including prostaglandins, lipoxins and resolvins), yielding their corresponding keto (oxo) metabolites. Decreases the levels of the pro-proliferative prostaglandins such as prostaglandin E2 (whose activity is increased in cancer because of an increase in the expression of cyclooxygenase 2) and generates oxo-fatty acid products that can profoundly influence cell function by abrogating pro-inflammatory cytokine expression. Converts resolvins E1, D1 and D2 to their oxo products, which represents a mode of resolvin inactivation. Resolvin E1 plays important roles during the resolution phase of acute inflammation, while resolvins D1 and D2 have a unique role in obesity-induced adipose inflammation.</text>
</comment>
<evidence type="ECO:0000256" key="10">
    <source>
        <dbReference type="ARBA" id="ARBA00047672"/>
    </source>
</evidence>
<dbReference type="GO" id="GO:0005737">
    <property type="term" value="C:cytoplasm"/>
    <property type="evidence" value="ECO:0007669"/>
    <property type="project" value="TreeGrafter"/>
</dbReference>
<proteinExistence type="inferred from homology"/>
<reference evidence="23" key="2">
    <citation type="submission" date="2015-02" db="UniProtKB">
        <authorList>
            <consortium name="EnsemblMetazoa"/>
        </authorList>
    </citation>
    <scope>IDENTIFICATION</scope>
</reference>
<protein>
    <recommendedName>
        <fullName evidence="5">15-hydroxyprostaglandin dehydrogenase [NAD(+)]</fullName>
        <ecNumber evidence="3">1.1.1.141</ecNumber>
        <ecNumber evidence="4">1.1.1.232</ecNumber>
    </recommendedName>
    <alternativeName>
        <fullName evidence="7">Eicosanoid/docosanoid dehydrogenase [NAD(+)]</fullName>
    </alternativeName>
    <alternativeName>
        <fullName evidence="6">Prostaglandin dehydrogenase 1</fullName>
    </alternativeName>
</protein>
<comment type="catalytic activity">
    <reaction evidence="19">
        <text>resolvin D2 + NAD(+) = 16-oxoresolvin D2 + NADH + H(+)</text>
        <dbReference type="Rhea" id="RHEA:53588"/>
        <dbReference type="ChEBI" id="CHEBI:15378"/>
        <dbReference type="ChEBI" id="CHEBI:57540"/>
        <dbReference type="ChEBI" id="CHEBI:57945"/>
        <dbReference type="ChEBI" id="CHEBI:133367"/>
        <dbReference type="ChEBI" id="CHEBI:137498"/>
    </reaction>
    <physiologicalReaction direction="left-to-right" evidence="19">
        <dbReference type="Rhea" id="RHEA:53589"/>
    </physiologicalReaction>
</comment>
<dbReference type="SUPFAM" id="SSF51735">
    <property type="entry name" value="NAD(P)-binding Rossmann-fold domains"/>
    <property type="match status" value="1"/>
</dbReference>
<evidence type="ECO:0000256" key="7">
    <source>
        <dbReference type="ARBA" id="ARBA00042026"/>
    </source>
</evidence>
<dbReference type="PhylomeDB" id="T1JI24"/>
<dbReference type="InterPro" id="IPR020904">
    <property type="entry name" value="Sc_DH/Rdtase_CS"/>
</dbReference>
<dbReference type="InterPro" id="IPR036291">
    <property type="entry name" value="NAD(P)-bd_dom_sf"/>
</dbReference>
<comment type="catalytic activity">
    <reaction evidence="10">
        <text>resolvin D1 + NAD(+) = 8-oxoresolvin D1 + NADH + H(+)</text>
        <dbReference type="Rhea" id="RHEA:50124"/>
        <dbReference type="ChEBI" id="CHEBI:15378"/>
        <dbReference type="ChEBI" id="CHEBI:57540"/>
        <dbReference type="ChEBI" id="CHEBI:57945"/>
        <dbReference type="ChEBI" id="CHEBI:132079"/>
        <dbReference type="ChEBI" id="CHEBI:132080"/>
    </reaction>
    <physiologicalReaction direction="left-to-right" evidence="10">
        <dbReference type="Rhea" id="RHEA:50125"/>
    </physiologicalReaction>
</comment>
<evidence type="ECO:0000256" key="21">
    <source>
        <dbReference type="ARBA" id="ARBA00049188"/>
    </source>
</evidence>
<comment type="catalytic activity">
    <reaction evidence="16">
        <text>lipoxin A4 + NAD(+) = 15-oxo-(5S,6R)-dihydroxy-(7E,9E,11Z,13E)-eicosatetraenoate + NADH + H(+)</text>
        <dbReference type="Rhea" id="RHEA:41572"/>
        <dbReference type="ChEBI" id="CHEBI:15378"/>
        <dbReference type="ChEBI" id="CHEBI:57540"/>
        <dbReference type="ChEBI" id="CHEBI:57945"/>
        <dbReference type="ChEBI" id="CHEBI:67026"/>
        <dbReference type="ChEBI" id="CHEBI:78311"/>
    </reaction>
    <physiologicalReaction direction="left-to-right" evidence="16">
        <dbReference type="Rhea" id="RHEA:41573"/>
    </physiologicalReaction>
</comment>
<evidence type="ECO:0000256" key="3">
    <source>
        <dbReference type="ARBA" id="ARBA00038968"/>
    </source>
</evidence>
<comment type="catalytic activity">
    <reaction evidence="21">
        <text>resolvin E1 + NAD(+) = 18-oxo-resolvin E1 + NADH + H(+)</text>
        <dbReference type="Rhea" id="RHEA:49244"/>
        <dbReference type="ChEBI" id="CHEBI:15378"/>
        <dbReference type="ChEBI" id="CHEBI:57540"/>
        <dbReference type="ChEBI" id="CHEBI:57945"/>
        <dbReference type="ChEBI" id="CHEBI:91000"/>
        <dbReference type="ChEBI" id="CHEBI:91001"/>
    </reaction>
    <physiologicalReaction direction="left-to-right" evidence="21">
        <dbReference type="Rhea" id="RHEA:49245"/>
    </physiologicalReaction>
</comment>
<comment type="catalytic activity">
    <reaction evidence="14">
        <text>resolvin D1 + NAD(+) = 17-oxoresolvin D1 + NADH + H(+)</text>
        <dbReference type="Rhea" id="RHEA:50128"/>
        <dbReference type="ChEBI" id="CHEBI:15378"/>
        <dbReference type="ChEBI" id="CHEBI:57540"/>
        <dbReference type="ChEBI" id="CHEBI:57945"/>
        <dbReference type="ChEBI" id="CHEBI:132079"/>
        <dbReference type="ChEBI" id="CHEBI:132081"/>
    </reaction>
    <physiologicalReaction direction="left-to-right" evidence="14">
        <dbReference type="Rhea" id="RHEA:50129"/>
    </physiologicalReaction>
</comment>
<dbReference type="eggNOG" id="KOG4169">
    <property type="taxonomic scope" value="Eukaryota"/>
</dbReference>
<evidence type="ECO:0000256" key="22">
    <source>
        <dbReference type="RuleBase" id="RU000363"/>
    </source>
</evidence>
<evidence type="ECO:0000256" key="12">
    <source>
        <dbReference type="ARBA" id="ARBA00048140"/>
    </source>
</evidence>
<sequence length="292" mass="32161">MVNQIKGSEGSLIIMALNDKVALVTGGARGIGKAICEALLAENVKVCVTDILEPEGEETLRELIKTYGKENVIFHKMNVVDENEFEDYKKLKINLKKHVVVKTKQHFGHLDILCNNAGCANEAKPREIIEVNVIGVLNGIQMAHKYLFNSKGEKGGIVINIASIAGLQPCYILPVYSATKHAVVALTANWGHKDNVELTKVKVSSVCPNVTDTEMIPDLGTVDQQKQEKSKEVTLKFLQELQKPSDVANAVLKVIRDDVSGAFLYVGKAEGAIYRTLKEKDCIDEIYESIKK</sequence>
<keyword evidence="2" id="KW-0560">Oxidoreductase</keyword>
<evidence type="ECO:0000256" key="4">
    <source>
        <dbReference type="ARBA" id="ARBA00039060"/>
    </source>
</evidence>
<dbReference type="HOGENOM" id="CLU_010194_2_16_1"/>
<comment type="catalytic activity">
    <reaction evidence="15">
        <text>resolvin D2 + NAD(+) = 7-oxoresolvin D2 + NADH + H(+)</text>
        <dbReference type="Rhea" id="RHEA:53584"/>
        <dbReference type="ChEBI" id="CHEBI:15378"/>
        <dbReference type="ChEBI" id="CHEBI:57540"/>
        <dbReference type="ChEBI" id="CHEBI:57945"/>
        <dbReference type="ChEBI" id="CHEBI:133367"/>
        <dbReference type="ChEBI" id="CHEBI:137497"/>
    </reaction>
    <physiologicalReaction direction="left-to-right" evidence="15">
        <dbReference type="Rhea" id="RHEA:53585"/>
    </physiologicalReaction>
</comment>
<dbReference type="Pfam" id="PF00106">
    <property type="entry name" value="adh_short"/>
    <property type="match status" value="1"/>
</dbReference>
<evidence type="ECO:0000256" key="18">
    <source>
        <dbReference type="ARBA" id="ARBA00048739"/>
    </source>
</evidence>
<dbReference type="EnsemblMetazoa" id="SMAR013505-RA">
    <property type="protein sequence ID" value="SMAR013505-PA"/>
    <property type="gene ID" value="SMAR013505"/>
</dbReference>
<evidence type="ECO:0000256" key="11">
    <source>
        <dbReference type="ARBA" id="ARBA00048008"/>
    </source>
</evidence>
<dbReference type="EC" id="1.1.1.141" evidence="3"/>
<evidence type="ECO:0000256" key="20">
    <source>
        <dbReference type="ARBA" id="ARBA00049151"/>
    </source>
</evidence>
<evidence type="ECO:0000256" key="1">
    <source>
        <dbReference type="ARBA" id="ARBA00006484"/>
    </source>
</evidence>
<evidence type="ECO:0000256" key="15">
    <source>
        <dbReference type="ARBA" id="ARBA00048393"/>
    </source>
</evidence>
<dbReference type="STRING" id="126957.T1JI24"/>
<dbReference type="Gene3D" id="3.40.50.720">
    <property type="entry name" value="NAD(P)-binding Rossmann-like Domain"/>
    <property type="match status" value="1"/>
</dbReference>
<keyword evidence="24" id="KW-1185">Reference proteome</keyword>
<name>T1JI24_STRMM</name>
<dbReference type="EMBL" id="JH431624">
    <property type="status" value="NOT_ANNOTATED_CDS"/>
    <property type="molecule type" value="Genomic_DNA"/>
</dbReference>
<evidence type="ECO:0000256" key="19">
    <source>
        <dbReference type="ARBA" id="ARBA00048921"/>
    </source>
</evidence>
<dbReference type="PANTHER" id="PTHR44229">
    <property type="entry name" value="15-HYDROXYPROSTAGLANDIN DEHYDROGENASE [NAD(+)]"/>
    <property type="match status" value="1"/>
</dbReference>
<evidence type="ECO:0000313" key="24">
    <source>
        <dbReference type="Proteomes" id="UP000014500"/>
    </source>
</evidence>
<dbReference type="PROSITE" id="PS00061">
    <property type="entry name" value="ADH_SHORT"/>
    <property type="match status" value="1"/>
</dbReference>
<dbReference type="EC" id="1.1.1.232" evidence="4"/>
<dbReference type="OMA" id="SCKYHEF"/>
<comment type="catalytic activity">
    <reaction evidence="17">
        <text>prostaglandin A1 + NAD(+) = 15-oxo-prostaglandin A1 + NADH + H(+)</text>
        <dbReference type="Rhea" id="RHEA:41263"/>
        <dbReference type="ChEBI" id="CHEBI:15378"/>
        <dbReference type="ChEBI" id="CHEBI:57398"/>
        <dbReference type="ChEBI" id="CHEBI:57540"/>
        <dbReference type="ChEBI" id="CHEBI:57945"/>
        <dbReference type="ChEBI" id="CHEBI:85072"/>
    </reaction>
    <physiologicalReaction direction="left-to-right" evidence="17">
        <dbReference type="Rhea" id="RHEA:41264"/>
    </physiologicalReaction>
</comment>
<comment type="similarity">
    <text evidence="1 22">Belongs to the short-chain dehydrogenases/reductases (SDR) family.</text>
</comment>
<reference evidence="24" key="1">
    <citation type="submission" date="2011-05" db="EMBL/GenBank/DDBJ databases">
        <authorList>
            <person name="Richards S.R."/>
            <person name="Qu J."/>
            <person name="Jiang H."/>
            <person name="Jhangiani S.N."/>
            <person name="Agravi P."/>
            <person name="Goodspeed R."/>
            <person name="Gross S."/>
            <person name="Mandapat C."/>
            <person name="Jackson L."/>
            <person name="Mathew T."/>
            <person name="Pu L."/>
            <person name="Thornton R."/>
            <person name="Saada N."/>
            <person name="Wilczek-Boney K.B."/>
            <person name="Lee S."/>
            <person name="Kovar C."/>
            <person name="Wu Y."/>
            <person name="Scherer S.E."/>
            <person name="Worley K.C."/>
            <person name="Muzny D.M."/>
            <person name="Gibbs R."/>
        </authorList>
    </citation>
    <scope>NUCLEOTIDE SEQUENCE</scope>
    <source>
        <strain evidence="24">Brora</strain>
    </source>
</reference>
<evidence type="ECO:0000256" key="17">
    <source>
        <dbReference type="ARBA" id="ARBA00048611"/>
    </source>
</evidence>
<comment type="catalytic activity">
    <reaction evidence="9">
        <text>prostaglandin E1 + NAD(+) = 15-oxoprostaglandin E1 + NADH + H(+)</text>
        <dbReference type="Rhea" id="RHEA:16477"/>
        <dbReference type="ChEBI" id="CHEBI:15378"/>
        <dbReference type="ChEBI" id="CHEBI:57397"/>
        <dbReference type="ChEBI" id="CHEBI:57401"/>
        <dbReference type="ChEBI" id="CHEBI:57540"/>
        <dbReference type="ChEBI" id="CHEBI:57945"/>
    </reaction>
    <physiologicalReaction direction="left-to-right" evidence="9">
        <dbReference type="Rhea" id="RHEA:16478"/>
    </physiologicalReaction>
</comment>
<comment type="catalytic activity">
    <reaction evidence="18">
        <text>prostaglandin E2 + NAD(+) = 15-oxoprostaglandin E2 + NADH + H(+)</text>
        <dbReference type="Rhea" id="RHEA:11876"/>
        <dbReference type="ChEBI" id="CHEBI:15378"/>
        <dbReference type="ChEBI" id="CHEBI:57400"/>
        <dbReference type="ChEBI" id="CHEBI:57540"/>
        <dbReference type="ChEBI" id="CHEBI:57945"/>
        <dbReference type="ChEBI" id="CHEBI:606564"/>
        <dbReference type="EC" id="1.1.1.141"/>
    </reaction>
    <physiologicalReaction direction="left-to-right" evidence="18">
        <dbReference type="Rhea" id="RHEA:11877"/>
    </physiologicalReaction>
</comment>
<dbReference type="AlphaFoldDB" id="T1JI24"/>
<dbReference type="PRINTS" id="PR00080">
    <property type="entry name" value="SDRFAMILY"/>
</dbReference>
<evidence type="ECO:0000256" key="13">
    <source>
        <dbReference type="ARBA" id="ARBA00048144"/>
    </source>
</evidence>
<evidence type="ECO:0000256" key="8">
    <source>
        <dbReference type="ARBA" id="ARBA00045705"/>
    </source>
</evidence>